<accession>A0A6J5VJ96</accession>
<reference evidence="1 2" key="1">
    <citation type="submission" date="2020-05" db="EMBL/GenBank/DDBJ databases">
        <authorList>
            <person name="Campoy J."/>
            <person name="Schneeberger K."/>
            <person name="Spophaly S."/>
        </authorList>
    </citation>
    <scope>NUCLEOTIDE SEQUENCE [LARGE SCALE GENOMIC DNA]</scope>
    <source>
        <strain evidence="1">PruArmRojPasFocal</strain>
    </source>
</reference>
<dbReference type="Proteomes" id="UP000507222">
    <property type="component" value="Unassembled WGS sequence"/>
</dbReference>
<dbReference type="AlphaFoldDB" id="A0A6J5VJ96"/>
<dbReference type="EMBL" id="CAEKDK010000007">
    <property type="protein sequence ID" value="CAB4286008.1"/>
    <property type="molecule type" value="Genomic_DNA"/>
</dbReference>
<gene>
    <name evidence="1" type="ORF">CURHAP_LOCUS42441</name>
</gene>
<sequence>MQFDDDDDDPLQSSTEVEGMRTEAFFDSFGKHWCTPVKIPHLGSSARALDFCSSGPFFGFDDDDDDPLQSSTEVEGMRTDAFFDSFGKHWCALFVGSLS</sequence>
<evidence type="ECO:0000313" key="1">
    <source>
        <dbReference type="EMBL" id="CAB4286008.1"/>
    </source>
</evidence>
<protein>
    <submittedName>
        <fullName evidence="1">Uncharacterized protein</fullName>
    </submittedName>
</protein>
<evidence type="ECO:0000313" key="2">
    <source>
        <dbReference type="Proteomes" id="UP000507222"/>
    </source>
</evidence>
<organism evidence="1 2">
    <name type="scientific">Prunus armeniaca</name>
    <name type="common">Apricot</name>
    <name type="synonym">Armeniaca vulgaris</name>
    <dbReference type="NCBI Taxonomy" id="36596"/>
    <lineage>
        <taxon>Eukaryota</taxon>
        <taxon>Viridiplantae</taxon>
        <taxon>Streptophyta</taxon>
        <taxon>Embryophyta</taxon>
        <taxon>Tracheophyta</taxon>
        <taxon>Spermatophyta</taxon>
        <taxon>Magnoliopsida</taxon>
        <taxon>eudicotyledons</taxon>
        <taxon>Gunneridae</taxon>
        <taxon>Pentapetalae</taxon>
        <taxon>rosids</taxon>
        <taxon>fabids</taxon>
        <taxon>Rosales</taxon>
        <taxon>Rosaceae</taxon>
        <taxon>Amygdaloideae</taxon>
        <taxon>Amygdaleae</taxon>
        <taxon>Prunus</taxon>
    </lineage>
</organism>
<name>A0A6J5VJ96_PRUAR</name>
<proteinExistence type="predicted"/>